<keyword evidence="5" id="KW-0539">Nucleus</keyword>
<reference evidence="10" key="1">
    <citation type="submission" date="2011-05" db="EMBL/GenBank/DDBJ databases">
        <authorList>
            <person name="Richards S.R."/>
            <person name="Qu J."/>
            <person name="Jiang H."/>
            <person name="Jhangiani S.N."/>
            <person name="Agravi P."/>
            <person name="Goodspeed R."/>
            <person name="Gross S."/>
            <person name="Mandapat C."/>
            <person name="Jackson L."/>
            <person name="Mathew T."/>
            <person name="Pu L."/>
            <person name="Thornton R."/>
            <person name="Saada N."/>
            <person name="Wilczek-Boney K.B."/>
            <person name="Lee S."/>
            <person name="Kovar C."/>
            <person name="Wu Y."/>
            <person name="Scherer S.E."/>
            <person name="Worley K.C."/>
            <person name="Muzny D.M."/>
            <person name="Gibbs R."/>
        </authorList>
    </citation>
    <scope>NUCLEOTIDE SEQUENCE</scope>
    <source>
        <strain evidence="10">Brora</strain>
    </source>
</reference>
<keyword evidence="4" id="KW-0158">Chromosome</keyword>
<dbReference type="Pfam" id="PF04825">
    <property type="entry name" value="Rad21_Rec8_N"/>
    <property type="match status" value="1"/>
</dbReference>
<feature type="compositionally biased region" description="Low complexity" evidence="6">
    <location>
        <begin position="306"/>
        <end position="316"/>
    </location>
</feature>
<dbReference type="Proteomes" id="UP000014500">
    <property type="component" value="Unassembled WGS sequence"/>
</dbReference>
<evidence type="ECO:0008006" key="11">
    <source>
        <dbReference type="Google" id="ProtNLM"/>
    </source>
</evidence>
<dbReference type="EnsemblMetazoa" id="SMAR010623-RA">
    <property type="protein sequence ID" value="SMAR010623-PA"/>
    <property type="gene ID" value="SMAR010623"/>
</dbReference>
<feature type="domain" description="Rad21/Rec8-like protein N-terminal" evidence="8">
    <location>
        <begin position="1"/>
        <end position="102"/>
    </location>
</feature>
<feature type="compositionally biased region" description="Basic and acidic residues" evidence="6">
    <location>
        <begin position="463"/>
        <end position="473"/>
    </location>
</feature>
<feature type="region of interest" description="Disordered" evidence="6">
    <location>
        <begin position="272"/>
        <end position="317"/>
    </location>
</feature>
<dbReference type="HOGENOM" id="CLU_015775_1_0_1"/>
<feature type="compositionally biased region" description="Low complexity" evidence="6">
    <location>
        <begin position="476"/>
        <end position="489"/>
    </location>
</feature>
<feature type="compositionally biased region" description="Polar residues" evidence="6">
    <location>
        <begin position="198"/>
        <end position="209"/>
    </location>
</feature>
<accession>T1JA65</accession>
<dbReference type="GO" id="GO:0005634">
    <property type="term" value="C:nucleus"/>
    <property type="evidence" value="ECO:0007669"/>
    <property type="project" value="UniProtKB-SubCell"/>
</dbReference>
<dbReference type="Pfam" id="PF04824">
    <property type="entry name" value="Rad21_Rec8"/>
    <property type="match status" value="1"/>
</dbReference>
<dbReference type="EMBL" id="JH431984">
    <property type="status" value="NOT_ANNOTATED_CDS"/>
    <property type="molecule type" value="Genomic_DNA"/>
</dbReference>
<comment type="subcellular location">
    <subcellularLocation>
        <location evidence="2">Chromosome</location>
    </subcellularLocation>
    <subcellularLocation>
        <location evidence="1">Nucleus</location>
    </subcellularLocation>
</comment>
<dbReference type="SUPFAM" id="SSF46785">
    <property type="entry name" value="Winged helix' DNA-binding domain"/>
    <property type="match status" value="1"/>
</dbReference>
<feature type="region of interest" description="Disordered" evidence="6">
    <location>
        <begin position="509"/>
        <end position="528"/>
    </location>
</feature>
<dbReference type="InterPro" id="IPR006909">
    <property type="entry name" value="Rad21/Rec8_C_eu"/>
</dbReference>
<evidence type="ECO:0000256" key="5">
    <source>
        <dbReference type="ARBA" id="ARBA00023242"/>
    </source>
</evidence>
<evidence type="ECO:0000256" key="6">
    <source>
        <dbReference type="SAM" id="MobiDB-lite"/>
    </source>
</evidence>
<comment type="similarity">
    <text evidence="3">Belongs to the rad21 family.</text>
</comment>
<evidence type="ECO:0000256" key="3">
    <source>
        <dbReference type="ARBA" id="ARBA00009870"/>
    </source>
</evidence>
<dbReference type="eggNOG" id="KOG1213">
    <property type="taxonomic scope" value="Eukaryota"/>
</dbReference>
<dbReference type="InterPro" id="IPR049589">
    <property type="entry name" value="NXP1_M-like"/>
</dbReference>
<proteinExistence type="inferred from homology"/>
<dbReference type="InterPro" id="IPR036390">
    <property type="entry name" value="WH_DNA-bd_sf"/>
</dbReference>
<evidence type="ECO:0000256" key="1">
    <source>
        <dbReference type="ARBA" id="ARBA00004123"/>
    </source>
</evidence>
<evidence type="ECO:0000259" key="8">
    <source>
        <dbReference type="Pfam" id="PF04825"/>
    </source>
</evidence>
<protein>
    <recommendedName>
        <fullName evidence="11">Rad21/Rec8-like protein N-terminal domain-containing protein</fullName>
    </recommendedName>
</protein>
<dbReference type="InterPro" id="IPR039781">
    <property type="entry name" value="Rad21/Rec8-like"/>
</dbReference>
<dbReference type="PANTHER" id="PTHR12585:SF69">
    <property type="entry name" value="FI11703P"/>
    <property type="match status" value="1"/>
</dbReference>
<dbReference type="GO" id="GO:0008278">
    <property type="term" value="C:cohesin complex"/>
    <property type="evidence" value="ECO:0007669"/>
    <property type="project" value="InterPro"/>
</dbReference>
<dbReference type="Gene3D" id="1.10.10.580">
    <property type="entry name" value="Structural maintenance of chromosome 1. Chain E"/>
    <property type="match status" value="1"/>
</dbReference>
<feature type="compositionally biased region" description="Gly residues" evidence="6">
    <location>
        <begin position="293"/>
        <end position="305"/>
    </location>
</feature>
<evidence type="ECO:0000313" key="10">
    <source>
        <dbReference type="Proteomes" id="UP000014500"/>
    </source>
</evidence>
<dbReference type="STRING" id="126957.T1JA65"/>
<name>T1JA65_STRMM</name>
<dbReference type="InterPro" id="IPR023093">
    <property type="entry name" value="ScpA-like_C"/>
</dbReference>
<feature type="region of interest" description="Disordered" evidence="6">
    <location>
        <begin position="190"/>
        <end position="215"/>
    </location>
</feature>
<organism evidence="9 10">
    <name type="scientific">Strigamia maritima</name>
    <name type="common">European centipede</name>
    <name type="synonym">Geophilus maritimus</name>
    <dbReference type="NCBI Taxonomy" id="126957"/>
    <lineage>
        <taxon>Eukaryota</taxon>
        <taxon>Metazoa</taxon>
        <taxon>Ecdysozoa</taxon>
        <taxon>Arthropoda</taxon>
        <taxon>Myriapoda</taxon>
        <taxon>Chilopoda</taxon>
        <taxon>Pleurostigmophora</taxon>
        <taxon>Geophilomorpha</taxon>
        <taxon>Linotaeniidae</taxon>
        <taxon>Strigamia</taxon>
    </lineage>
</organism>
<dbReference type="CDD" id="cd21792">
    <property type="entry name" value="Rad21_Rec8_M_NXP1-like"/>
    <property type="match status" value="1"/>
</dbReference>
<evidence type="ECO:0000259" key="7">
    <source>
        <dbReference type="Pfam" id="PF04824"/>
    </source>
</evidence>
<evidence type="ECO:0000256" key="2">
    <source>
        <dbReference type="ARBA" id="ARBA00004286"/>
    </source>
</evidence>
<reference evidence="9" key="2">
    <citation type="submission" date="2015-02" db="UniProtKB">
        <authorList>
            <consortium name="EnsemblMetazoa"/>
        </authorList>
    </citation>
    <scope>IDENTIFICATION</scope>
</reference>
<evidence type="ECO:0000256" key="4">
    <source>
        <dbReference type="ARBA" id="ARBA00022454"/>
    </source>
</evidence>
<sequence>MFYAHFVLSKKGPLARIWLAAHWDKKLTKAHVFETNIESSVEGILQPKVKMALRTSGHLLLGVVRIYSRKAKYLLADCNEAFIKIKMAFRPGVVDLPEENREAAVATITLPEVFHDFDTAMPDLNDIDVSAQFTLNQSRAEEITMREDYGNITLVGDDGFGDMGFEDAEIGREGSNMDDALDQAGLLFGDKKDKDEGQSVTSSHNTANHSLDKNVNMELDAPLRDDGFGGDVGEGLLSAEAGGLFEPGGLFDDAPMEHVSLDNNSAERITMSEKNDDKKGAAAADSDDDDFFGNGGPASMGGGSSGPSTPASPQAPIENGAEVVDNKADDVCVPDQTVLIQNEEETFALAPLDAATTQGIEKSKTKRKRKLIVDEVKNISGEEMKSQLSDTTDIVTTLDLAPPTKRLMHWKETGGVEKLFALPGRPIPSRVLSRLYQRHLTTRAVENEDFGLMPDEENLDLDQSEREREEELVHTPQQPQQPQQSPQLQQTPIPALPLQNTPLVMEPVITTPPVTKTPSRPRKRRHEPDHRPVMAIEHPLVNPFDNSLQQYQMHMSSTQLPNIADPHQMANDLSHLHHEVPQMINTPAMQSQMISPNHISPVQAMSMPQTPCMTSDQQFLMPPPESIQMQQPIIQPHDMLNNSQIPEENEQVFDKEDAFNQQEADNFLRPQPTPFNIQEEEDDMECPASVGPPDEQGADETYEQFEERVLNKRAQQMFHVVKSRLCKQSDVKFVELVRANNRKQVAQKFYTLLVLKKQQVVELTQEIAFGDIIITGGPKIDTIY</sequence>
<feature type="domain" description="Rad21/Rec8-like protein C-terminal eukaryotic" evidence="7">
    <location>
        <begin position="733"/>
        <end position="779"/>
    </location>
</feature>
<keyword evidence="10" id="KW-1185">Reference proteome</keyword>
<dbReference type="OMA" id="HEDYEFP"/>
<dbReference type="PANTHER" id="PTHR12585">
    <property type="entry name" value="SCC1 / RAD21 FAMILY MEMBER"/>
    <property type="match status" value="1"/>
</dbReference>
<dbReference type="PhylomeDB" id="T1JA65"/>
<dbReference type="GO" id="GO:0003682">
    <property type="term" value="F:chromatin binding"/>
    <property type="evidence" value="ECO:0007669"/>
    <property type="project" value="TreeGrafter"/>
</dbReference>
<dbReference type="GO" id="GO:0007062">
    <property type="term" value="P:sister chromatid cohesion"/>
    <property type="evidence" value="ECO:0007669"/>
    <property type="project" value="InterPro"/>
</dbReference>
<feature type="compositionally biased region" description="Low complexity" evidence="6">
    <location>
        <begin position="509"/>
        <end position="518"/>
    </location>
</feature>
<feature type="region of interest" description="Disordered" evidence="6">
    <location>
        <begin position="461"/>
        <end position="489"/>
    </location>
</feature>
<dbReference type="AlphaFoldDB" id="T1JA65"/>
<dbReference type="InterPro" id="IPR006910">
    <property type="entry name" value="Rad21_Rec8_N"/>
</dbReference>
<evidence type="ECO:0000313" key="9">
    <source>
        <dbReference type="EnsemblMetazoa" id="SMAR010623-PA"/>
    </source>
</evidence>
<dbReference type="GO" id="GO:1990414">
    <property type="term" value="P:replication-born double-strand break repair via sister chromatid exchange"/>
    <property type="evidence" value="ECO:0007669"/>
    <property type="project" value="TreeGrafter"/>
</dbReference>